<reference evidence="2" key="1">
    <citation type="submission" date="2016-06" db="UniProtKB">
        <authorList>
            <consortium name="WormBaseParasite"/>
        </authorList>
    </citation>
    <scope>IDENTIFICATION</scope>
</reference>
<organism evidence="1 2">
    <name type="scientific">Toxocara canis</name>
    <name type="common">Canine roundworm</name>
    <dbReference type="NCBI Taxonomy" id="6265"/>
    <lineage>
        <taxon>Eukaryota</taxon>
        <taxon>Metazoa</taxon>
        <taxon>Ecdysozoa</taxon>
        <taxon>Nematoda</taxon>
        <taxon>Chromadorea</taxon>
        <taxon>Rhabditida</taxon>
        <taxon>Spirurina</taxon>
        <taxon>Ascaridomorpha</taxon>
        <taxon>Ascaridoidea</taxon>
        <taxon>Toxocaridae</taxon>
        <taxon>Toxocara</taxon>
    </lineage>
</organism>
<dbReference type="Proteomes" id="UP000050794">
    <property type="component" value="Unassembled WGS sequence"/>
</dbReference>
<dbReference type="AlphaFoldDB" id="A0A183U8S0"/>
<evidence type="ECO:0000313" key="2">
    <source>
        <dbReference type="WBParaSite" id="TCNE_0000489001-mRNA-1"/>
    </source>
</evidence>
<keyword evidence="1" id="KW-1185">Reference proteome</keyword>
<evidence type="ECO:0000313" key="1">
    <source>
        <dbReference type="Proteomes" id="UP000050794"/>
    </source>
</evidence>
<dbReference type="WBParaSite" id="TCNE_0000489001-mRNA-1">
    <property type="protein sequence ID" value="TCNE_0000489001-mRNA-1"/>
    <property type="gene ID" value="TCNE_0000489001"/>
</dbReference>
<accession>A0A183U8S0</accession>
<protein>
    <submittedName>
        <fullName evidence="2">Catalase</fullName>
    </submittedName>
</protein>
<sequence length="89" mass="9729">LYEPEPPTPGVAASSFNQLEVKTLGDAVRESADDPNDEKAKFNQAVQQHYGGMYENVLRVQNEMNLPEQSAAANLDAGFEGKLENGKFT</sequence>
<proteinExistence type="predicted"/>
<name>A0A183U8S0_TOXCA</name>